<protein>
    <submittedName>
        <fullName evidence="2">Uncharacterized protein</fullName>
    </submittedName>
</protein>
<dbReference type="AlphaFoldDB" id="A0A383EEL5"/>
<evidence type="ECO:0000313" key="2">
    <source>
        <dbReference type="EMBL" id="SVE55287.1"/>
    </source>
</evidence>
<sequence length="25" mass="2856">MQYVVTGRISNRSSPISLPQFSQYP</sequence>
<name>A0A383EEL5_9ZZZZ</name>
<gene>
    <name evidence="2" type="ORF">METZ01_LOCUS508141</name>
</gene>
<proteinExistence type="predicted"/>
<reference evidence="2" key="1">
    <citation type="submission" date="2018-05" db="EMBL/GenBank/DDBJ databases">
        <authorList>
            <person name="Lanie J.A."/>
            <person name="Ng W.-L."/>
            <person name="Kazmierczak K.M."/>
            <person name="Andrzejewski T.M."/>
            <person name="Davidsen T.M."/>
            <person name="Wayne K.J."/>
            <person name="Tettelin H."/>
            <person name="Glass J.I."/>
            <person name="Rusch D."/>
            <person name="Podicherti R."/>
            <person name="Tsui H.-C.T."/>
            <person name="Winkler M.E."/>
        </authorList>
    </citation>
    <scope>NUCLEOTIDE SEQUENCE</scope>
</reference>
<accession>A0A383EEL5</accession>
<organism evidence="2">
    <name type="scientific">marine metagenome</name>
    <dbReference type="NCBI Taxonomy" id="408172"/>
    <lineage>
        <taxon>unclassified sequences</taxon>
        <taxon>metagenomes</taxon>
        <taxon>ecological metagenomes</taxon>
    </lineage>
</organism>
<feature type="region of interest" description="Disordered" evidence="1">
    <location>
        <begin position="1"/>
        <end position="25"/>
    </location>
</feature>
<dbReference type="EMBL" id="UINC01225290">
    <property type="protein sequence ID" value="SVE55287.1"/>
    <property type="molecule type" value="Genomic_DNA"/>
</dbReference>
<feature type="non-terminal residue" evidence="2">
    <location>
        <position position="25"/>
    </location>
</feature>
<evidence type="ECO:0000256" key="1">
    <source>
        <dbReference type="SAM" id="MobiDB-lite"/>
    </source>
</evidence>
<feature type="compositionally biased region" description="Polar residues" evidence="1">
    <location>
        <begin position="8"/>
        <end position="25"/>
    </location>
</feature>